<reference evidence="4" key="1">
    <citation type="submission" date="2020-11" db="EMBL/GenBank/DDBJ databases">
        <authorList>
            <consortium name="DOE Joint Genome Institute"/>
            <person name="Ahrendt S."/>
            <person name="Riley R."/>
            <person name="Andreopoulos W."/>
            <person name="Labutti K."/>
            <person name="Pangilinan J."/>
            <person name="Ruiz-Duenas F.J."/>
            <person name="Barrasa J.M."/>
            <person name="Sanchez-Garcia M."/>
            <person name="Camarero S."/>
            <person name="Miyauchi S."/>
            <person name="Serrano A."/>
            <person name="Linde D."/>
            <person name="Babiker R."/>
            <person name="Drula E."/>
            <person name="Ayuso-Fernandez I."/>
            <person name="Pacheco R."/>
            <person name="Padilla G."/>
            <person name="Ferreira P."/>
            <person name="Barriuso J."/>
            <person name="Kellner H."/>
            <person name="Castanera R."/>
            <person name="Alfaro M."/>
            <person name="Ramirez L."/>
            <person name="Pisabarro A.G."/>
            <person name="Kuo A."/>
            <person name="Tritt A."/>
            <person name="Lipzen A."/>
            <person name="He G."/>
            <person name="Yan M."/>
            <person name="Ng V."/>
            <person name="Cullen D."/>
            <person name="Martin F."/>
            <person name="Rosso M.-N."/>
            <person name="Henrissat B."/>
            <person name="Hibbett D."/>
            <person name="Martinez A.T."/>
            <person name="Grigoriev I.V."/>
        </authorList>
    </citation>
    <scope>NUCLEOTIDE SEQUENCE</scope>
    <source>
        <strain evidence="4">CBS 247.69</strain>
    </source>
</reference>
<keyword evidence="2" id="KW-0539">Nucleus</keyword>
<dbReference type="PANTHER" id="PTHR20835">
    <property type="entry name" value="E3 UBIQUITIN-PROTEIN LIGASE PPP1R11-RELATED"/>
    <property type="match status" value="1"/>
</dbReference>
<name>A0A9P5Y053_9AGAR</name>
<feature type="compositionally biased region" description="Basic residues" evidence="3">
    <location>
        <begin position="105"/>
        <end position="115"/>
    </location>
</feature>
<accession>A0A9P5Y053</accession>
<dbReference type="GO" id="GO:0004865">
    <property type="term" value="F:protein serine/threonine phosphatase inhibitor activity"/>
    <property type="evidence" value="ECO:0007669"/>
    <property type="project" value="UniProtKB-UniRule"/>
</dbReference>
<feature type="region of interest" description="Disordered" evidence="3">
    <location>
        <begin position="1"/>
        <end position="51"/>
    </location>
</feature>
<feature type="compositionally biased region" description="Polar residues" evidence="3">
    <location>
        <begin position="8"/>
        <end position="25"/>
    </location>
</feature>
<comment type="subcellular location">
    <subcellularLocation>
        <location evidence="2">Nucleus</location>
    </subcellularLocation>
</comment>
<evidence type="ECO:0000313" key="5">
    <source>
        <dbReference type="Proteomes" id="UP000807353"/>
    </source>
</evidence>
<evidence type="ECO:0000256" key="3">
    <source>
        <dbReference type="SAM" id="MobiDB-lite"/>
    </source>
</evidence>
<sequence length="194" mass="21528">MAFIATQPRPSTSAPRDASRTQTITGAPPQEDAGASINPEGPLGVLRLRGGPRNRQRVAWDEDVVDNEGCGRKSSKICCIYHKPRKFDESSSEESSDSDSDCDHRHQHRHSHSHRPSPGGDDRVRPQMRPDQPATVHQLDGDVDRNAYERMPSSNKGKRKACVYWNSMEAMALYSPSIIQDLFADAPCRVCACT</sequence>
<keyword evidence="5" id="KW-1185">Reference proteome</keyword>
<dbReference type="InterPro" id="IPR011107">
    <property type="entry name" value="PPI_Ypi1"/>
</dbReference>
<comment type="caution">
    <text evidence="4">The sequence shown here is derived from an EMBL/GenBank/DDBJ whole genome shotgun (WGS) entry which is preliminary data.</text>
</comment>
<dbReference type="Proteomes" id="UP000807353">
    <property type="component" value="Unassembled WGS sequence"/>
</dbReference>
<dbReference type="GO" id="GO:0008157">
    <property type="term" value="F:protein phosphatase 1 binding"/>
    <property type="evidence" value="ECO:0007669"/>
    <property type="project" value="TreeGrafter"/>
</dbReference>
<organism evidence="4 5">
    <name type="scientific">Collybia nuda</name>
    <dbReference type="NCBI Taxonomy" id="64659"/>
    <lineage>
        <taxon>Eukaryota</taxon>
        <taxon>Fungi</taxon>
        <taxon>Dikarya</taxon>
        <taxon>Basidiomycota</taxon>
        <taxon>Agaricomycotina</taxon>
        <taxon>Agaricomycetes</taxon>
        <taxon>Agaricomycetidae</taxon>
        <taxon>Agaricales</taxon>
        <taxon>Tricholomatineae</taxon>
        <taxon>Clitocybaceae</taxon>
        <taxon>Collybia</taxon>
    </lineage>
</organism>
<feature type="compositionally biased region" description="Basic and acidic residues" evidence="3">
    <location>
        <begin position="139"/>
        <end position="148"/>
    </location>
</feature>
<evidence type="ECO:0000313" key="4">
    <source>
        <dbReference type="EMBL" id="KAF9459945.1"/>
    </source>
</evidence>
<comment type="similarity">
    <text evidence="1 2">Belongs to the YPI1 family.</text>
</comment>
<gene>
    <name evidence="4" type="ORF">BDZ94DRAFT_1170683</name>
</gene>
<dbReference type="Pfam" id="PF07491">
    <property type="entry name" value="PPI_Ypi1"/>
    <property type="match status" value="1"/>
</dbReference>
<feature type="region of interest" description="Disordered" evidence="3">
    <location>
        <begin position="88"/>
        <end position="153"/>
    </location>
</feature>
<dbReference type="OrthoDB" id="307488at2759"/>
<feature type="compositionally biased region" description="Low complexity" evidence="3">
    <location>
        <begin position="39"/>
        <end position="49"/>
    </location>
</feature>
<dbReference type="AlphaFoldDB" id="A0A9P5Y053"/>
<proteinExistence type="inferred from homology"/>
<feature type="compositionally biased region" description="Acidic residues" evidence="3">
    <location>
        <begin position="90"/>
        <end position="100"/>
    </location>
</feature>
<protein>
    <recommendedName>
        <fullName evidence="2">Type 1 phosphatases regulator</fullName>
    </recommendedName>
</protein>
<dbReference type="EMBL" id="MU150307">
    <property type="protein sequence ID" value="KAF9459945.1"/>
    <property type="molecule type" value="Genomic_DNA"/>
</dbReference>
<comment type="function">
    <text evidence="2">Regulator of type 1 phosphatases which maintains protein phosphatase activity under strict control.</text>
</comment>
<dbReference type="PANTHER" id="PTHR20835:SF0">
    <property type="entry name" value="E3 UBIQUITIN-PROTEIN LIGASE PPP1R11"/>
    <property type="match status" value="1"/>
</dbReference>
<evidence type="ECO:0000256" key="2">
    <source>
        <dbReference type="RuleBase" id="RU367162"/>
    </source>
</evidence>
<evidence type="ECO:0000256" key="1">
    <source>
        <dbReference type="ARBA" id="ARBA00005605"/>
    </source>
</evidence>
<dbReference type="GO" id="GO:0005634">
    <property type="term" value="C:nucleus"/>
    <property type="evidence" value="ECO:0007669"/>
    <property type="project" value="UniProtKB-SubCell"/>
</dbReference>